<organism evidence="1 2">
    <name type="scientific">Candida parapsilosis</name>
    <name type="common">Yeast</name>
    <dbReference type="NCBI Taxonomy" id="5480"/>
    <lineage>
        <taxon>Eukaryota</taxon>
        <taxon>Fungi</taxon>
        <taxon>Dikarya</taxon>
        <taxon>Ascomycota</taxon>
        <taxon>Saccharomycotina</taxon>
        <taxon>Pichiomycetes</taxon>
        <taxon>Debaryomycetaceae</taxon>
        <taxon>Candida/Lodderomyces clade</taxon>
        <taxon>Candida</taxon>
    </lineage>
</organism>
<dbReference type="EMBL" id="JABWAB010000005">
    <property type="protein sequence ID" value="KAF6051169.1"/>
    <property type="molecule type" value="Genomic_DNA"/>
</dbReference>
<dbReference type="SMART" id="SM01296">
    <property type="entry name" value="N2227"/>
    <property type="match status" value="1"/>
</dbReference>
<protein>
    <submittedName>
        <fullName evidence="1">N2227-like family protein</fullName>
    </submittedName>
</protein>
<proteinExistence type="predicted"/>
<comment type="caution">
    <text evidence="1">The sequence shown here is derived from an EMBL/GenBank/DDBJ whole genome shotgun (WGS) entry which is preliminary data.</text>
</comment>
<dbReference type="PANTHER" id="PTHR12303">
    <property type="entry name" value="CARNOSINE N-METHYLTRANSFERASE"/>
    <property type="match status" value="1"/>
</dbReference>
<dbReference type="GO" id="GO:0008757">
    <property type="term" value="F:S-adenosylmethionine-dependent methyltransferase activity"/>
    <property type="evidence" value="ECO:0007669"/>
    <property type="project" value="InterPro"/>
</dbReference>
<dbReference type="PANTHER" id="PTHR12303:SF11">
    <property type="entry name" value="AER338CP"/>
    <property type="match status" value="1"/>
</dbReference>
<reference evidence="1" key="1">
    <citation type="submission" date="2020-03" db="EMBL/GenBank/DDBJ databases">
        <title>FDA dAtabase for Regulatory Grade micrObial Sequences (FDA-ARGOS): Supporting development and validation of Infectious Disease Dx tests.</title>
        <authorList>
            <person name="Campos J."/>
            <person name="Goldberg B."/>
            <person name="Tallon L."/>
            <person name="Sadzewicz L."/>
            <person name="Vavikolanu K."/>
            <person name="Mehta A."/>
            <person name="Aluvathingal J."/>
            <person name="Nadendla S."/>
            <person name="Nandy P."/>
            <person name="Geyer C."/>
            <person name="Yan Y."/>
            <person name="Sichtig H."/>
        </authorList>
    </citation>
    <scope>NUCLEOTIDE SEQUENCE [LARGE SCALE GENOMIC DNA]</scope>
    <source>
        <strain evidence="1">FDAARGOS_652</strain>
    </source>
</reference>
<dbReference type="Proteomes" id="UP000590412">
    <property type="component" value="Unassembled WGS sequence"/>
</dbReference>
<gene>
    <name evidence="1" type="ORF">FOB60_003837</name>
</gene>
<name>A0A8X7NKH0_CANPA</name>
<evidence type="ECO:0000313" key="1">
    <source>
        <dbReference type="EMBL" id="KAF6051169.1"/>
    </source>
</evidence>
<dbReference type="AlphaFoldDB" id="A0A8X7NKH0"/>
<dbReference type="OrthoDB" id="978at2759"/>
<dbReference type="Pfam" id="PF07942">
    <property type="entry name" value="CARME"/>
    <property type="match status" value="1"/>
</dbReference>
<accession>A0A8X7NKH0</accession>
<dbReference type="InterPro" id="IPR012901">
    <property type="entry name" value="CARME"/>
</dbReference>
<sequence length="415" mass="47187">MVSRTSLFKSLAHSASRNFKSSSPSLYNLPTSAGANYSKFQKLNNDQQIEVLSAIRSLKSYQFHAEEVNERRKSLFTHLTSKQQSIAKDVGYLEKLKSIDKAIAKNQEFVDDVADFTIEEYGVSLKDFELIENDKASVASGNNFRVIEALGHFTRDWTPGGSLSLELRPLFEYIASHLEVAIDFRQRGETALVFPGSGLGRLAYEFSKWDYGAVFSIENSGLMNSFVGYNYSKQSKKSHTIYPYIHTNSDYYNAESQFRTFEYESIGESNKPNNLHIVNEDFTKFEIPNRDKYKNIVVVSVFFLDTAENLFSYMETIEKLAKPSGNVERGYWINAGPLKYGSAAQVEFNADELKAARKALGWVDEQDVYTIWDPLSVGNQTGLVGYLTDKESMWQGYYGLNLFTSSRKENKSYKL</sequence>
<evidence type="ECO:0000313" key="2">
    <source>
        <dbReference type="Proteomes" id="UP000590412"/>
    </source>
</evidence>